<evidence type="ECO:0000256" key="2">
    <source>
        <dbReference type="ARBA" id="ARBA00009209"/>
    </source>
</evidence>
<evidence type="ECO:0000256" key="3">
    <source>
        <dbReference type="ARBA" id="ARBA00012601"/>
    </source>
</evidence>
<organism evidence="10 11">
    <name type="scientific">Candidatus Sulfuritelmatomonas gaucii</name>
    <dbReference type="NCBI Taxonomy" id="2043161"/>
    <lineage>
        <taxon>Bacteria</taxon>
        <taxon>Pseudomonadati</taxon>
        <taxon>Acidobacteriota</taxon>
        <taxon>Terriglobia</taxon>
        <taxon>Terriglobales</taxon>
        <taxon>Acidobacteriaceae</taxon>
        <taxon>Candidatus Sulfuritelmatomonas</taxon>
    </lineage>
</organism>
<name>A0A2N9LJQ9_9BACT</name>
<keyword evidence="5" id="KW-0136">Cellulose degradation</keyword>
<keyword evidence="9" id="KW-0732">Signal</keyword>
<feature type="chain" id="PRO_5014880090" description="cellulase" evidence="9">
    <location>
        <begin position="26"/>
        <end position="502"/>
    </location>
</feature>
<evidence type="ECO:0000256" key="8">
    <source>
        <dbReference type="SAM" id="MobiDB-lite"/>
    </source>
</evidence>
<evidence type="ECO:0000313" key="11">
    <source>
        <dbReference type="Proteomes" id="UP000239735"/>
    </source>
</evidence>
<dbReference type="Pfam" id="PF01270">
    <property type="entry name" value="Glyco_hydro_8"/>
    <property type="match status" value="2"/>
</dbReference>
<feature type="signal peptide" evidence="9">
    <location>
        <begin position="1"/>
        <end position="25"/>
    </location>
</feature>
<keyword evidence="6" id="KW-0326">Glycosidase</keyword>
<evidence type="ECO:0000256" key="1">
    <source>
        <dbReference type="ARBA" id="ARBA00000966"/>
    </source>
</evidence>
<comment type="similarity">
    <text evidence="2">Belongs to the glycosyl hydrolase 8 (cellulase D) family.</text>
</comment>
<dbReference type="EC" id="3.2.1.4" evidence="3"/>
<protein>
    <recommendedName>
        <fullName evidence="3">cellulase</fullName>
        <ecNumber evidence="3">3.2.1.4</ecNumber>
    </recommendedName>
</protein>
<dbReference type="GO" id="GO:0008810">
    <property type="term" value="F:cellulase activity"/>
    <property type="evidence" value="ECO:0007669"/>
    <property type="project" value="UniProtKB-EC"/>
</dbReference>
<dbReference type="InterPro" id="IPR012341">
    <property type="entry name" value="6hp_glycosidase-like_sf"/>
</dbReference>
<evidence type="ECO:0000256" key="9">
    <source>
        <dbReference type="SAM" id="SignalP"/>
    </source>
</evidence>
<gene>
    <name evidence="10" type="ORF">SBA5_40021</name>
</gene>
<comment type="catalytic activity">
    <reaction evidence="1">
        <text>Endohydrolysis of (1-&gt;4)-beta-D-glucosidic linkages in cellulose, lichenin and cereal beta-D-glucans.</text>
        <dbReference type="EC" id="3.2.1.4"/>
    </reaction>
</comment>
<dbReference type="SUPFAM" id="SSF48208">
    <property type="entry name" value="Six-hairpin glycosidases"/>
    <property type="match status" value="1"/>
</dbReference>
<evidence type="ECO:0000256" key="7">
    <source>
        <dbReference type="ARBA" id="ARBA00023326"/>
    </source>
</evidence>
<dbReference type="InterPro" id="IPR002037">
    <property type="entry name" value="Glyco_hydro_8"/>
</dbReference>
<keyword evidence="4 10" id="KW-0378">Hydrolase</keyword>
<evidence type="ECO:0000313" key="10">
    <source>
        <dbReference type="EMBL" id="SPE23496.1"/>
    </source>
</evidence>
<evidence type="ECO:0000256" key="4">
    <source>
        <dbReference type="ARBA" id="ARBA00022801"/>
    </source>
</evidence>
<dbReference type="Proteomes" id="UP000239735">
    <property type="component" value="Unassembled WGS sequence"/>
</dbReference>
<proteinExistence type="inferred from homology"/>
<reference evidence="11" key="1">
    <citation type="submission" date="2018-02" db="EMBL/GenBank/DDBJ databases">
        <authorList>
            <person name="Hausmann B."/>
        </authorList>
    </citation>
    <scope>NUCLEOTIDE SEQUENCE [LARGE SCALE GENOMIC DNA]</scope>
    <source>
        <strain evidence="11">Peat soil MAG SbA5</strain>
    </source>
</reference>
<evidence type="ECO:0000256" key="5">
    <source>
        <dbReference type="ARBA" id="ARBA00023001"/>
    </source>
</evidence>
<dbReference type="AlphaFoldDB" id="A0A2N9LJQ9"/>
<dbReference type="GO" id="GO:0030245">
    <property type="term" value="P:cellulose catabolic process"/>
    <property type="evidence" value="ECO:0007669"/>
    <property type="project" value="UniProtKB-KW"/>
</dbReference>
<keyword evidence="7" id="KW-0119">Carbohydrate metabolism</keyword>
<evidence type="ECO:0000256" key="6">
    <source>
        <dbReference type="ARBA" id="ARBA00023295"/>
    </source>
</evidence>
<dbReference type="OrthoDB" id="9803461at2"/>
<dbReference type="InterPro" id="IPR008928">
    <property type="entry name" value="6-hairpin_glycosidase_sf"/>
</dbReference>
<keyword evidence="7" id="KW-0624">Polysaccharide degradation</keyword>
<dbReference type="Gene3D" id="1.50.10.10">
    <property type="match status" value="1"/>
</dbReference>
<accession>A0A2N9LJQ9</accession>
<dbReference type="EMBL" id="OKRB01000097">
    <property type="protein sequence ID" value="SPE23496.1"/>
    <property type="molecule type" value="Genomic_DNA"/>
</dbReference>
<dbReference type="PROSITE" id="PS51257">
    <property type="entry name" value="PROKAR_LIPOPROTEIN"/>
    <property type="match status" value="1"/>
</dbReference>
<feature type="region of interest" description="Disordered" evidence="8">
    <location>
        <begin position="258"/>
        <end position="279"/>
    </location>
</feature>
<sequence>MMFRNYMFCVLGAVALLFVACMANAQSTGAKPAQTRAGFAMPAPHVNAPLGEIERFPGDGDGAHKTHHYRDLFAEQGHSPAETRAKIEKAFQQLFHGDGQEERIYFETGANENGTLAYVTDWANNDARTEGMSYGMMICVELNKKREFDAIWNWAHTYMLITDPKNPSVGYFAWSMNTDGTPRSTGAAPDGEEYFTMALYFAAHRWGDGKGIYNYQAEADKILRGIRHHPVLTGTSPFRIHPGDPLFIQPDHPWPSLNNRRQEEEAKASGRPWPAYRFPRGPREETIGPMVDESHFMIKFVPDLPDGVTDASYHLPAFYELWSRWGPVEDRTFWAKAADVSRDFFNRVTGPETGLTPDRSNYDGTAVMGFDGKPTAFMADSWRSVSNWSVDYSWWHKDARETALSDRIQKFLYGQGIDKFVNRYTLDGNPLSTTHSPGMVATTAAGSLAATDGPVAKAFVDALWNMPVPSGDQRYYDGLLYLMNMMHASGEFRIIEKPATSH</sequence>